<comment type="caution">
    <text evidence="2">The sequence shown here is derived from an EMBL/GenBank/DDBJ whole genome shotgun (WGS) entry which is preliminary data.</text>
</comment>
<feature type="non-terminal residue" evidence="2">
    <location>
        <position position="1"/>
    </location>
</feature>
<name>X1P0T7_9ZZZZ</name>
<organism evidence="2">
    <name type="scientific">marine sediment metagenome</name>
    <dbReference type="NCBI Taxonomy" id="412755"/>
    <lineage>
        <taxon>unclassified sequences</taxon>
        <taxon>metagenomes</taxon>
        <taxon>ecological metagenomes</taxon>
    </lineage>
</organism>
<dbReference type="SUPFAM" id="SSF50331">
    <property type="entry name" value="MOP-like"/>
    <property type="match status" value="1"/>
</dbReference>
<dbReference type="Pfam" id="PF03459">
    <property type="entry name" value="TOBE"/>
    <property type="match status" value="1"/>
</dbReference>
<proteinExistence type="predicted"/>
<dbReference type="InterPro" id="IPR005116">
    <property type="entry name" value="Transp-assoc_OB_typ1"/>
</dbReference>
<gene>
    <name evidence="2" type="ORF">S06H3_57804</name>
</gene>
<protein>
    <recommendedName>
        <fullName evidence="1">Transport-associated OB type 1 domain-containing protein</fullName>
    </recommendedName>
</protein>
<reference evidence="2" key="1">
    <citation type="journal article" date="2014" name="Front. Microbiol.">
        <title>High frequency of phylogenetically diverse reductive dehalogenase-homologous genes in deep subseafloor sedimentary metagenomes.</title>
        <authorList>
            <person name="Kawai M."/>
            <person name="Futagami T."/>
            <person name="Toyoda A."/>
            <person name="Takaki Y."/>
            <person name="Nishi S."/>
            <person name="Hori S."/>
            <person name="Arai W."/>
            <person name="Tsubouchi T."/>
            <person name="Morono Y."/>
            <person name="Uchiyama I."/>
            <person name="Ito T."/>
            <person name="Fujiyama A."/>
            <person name="Inagaki F."/>
            <person name="Takami H."/>
        </authorList>
    </citation>
    <scope>NUCLEOTIDE SEQUENCE</scope>
    <source>
        <strain evidence="2">Expedition CK06-06</strain>
    </source>
</reference>
<sequence>LPDDGNIVRRIALFPRDIYISETKPPGPEVNRFKGTITSIKSYGDAVRLEVKVGENNLLAEVPHHIFEDMDLTVGKEVFLILKLRRIKVYQDRDSG</sequence>
<evidence type="ECO:0000313" key="2">
    <source>
        <dbReference type="EMBL" id="GAI49927.1"/>
    </source>
</evidence>
<dbReference type="InterPro" id="IPR008995">
    <property type="entry name" value="Mo/tungstate-bd_C_term_dom"/>
</dbReference>
<dbReference type="AlphaFoldDB" id="X1P0T7"/>
<dbReference type="EMBL" id="BARV01037351">
    <property type="protein sequence ID" value="GAI49927.1"/>
    <property type="molecule type" value="Genomic_DNA"/>
</dbReference>
<evidence type="ECO:0000259" key="1">
    <source>
        <dbReference type="Pfam" id="PF03459"/>
    </source>
</evidence>
<feature type="domain" description="Transport-associated OB type 1" evidence="1">
    <location>
        <begin position="31"/>
        <end position="87"/>
    </location>
</feature>
<accession>X1P0T7</accession>
<dbReference type="Gene3D" id="2.40.50.100">
    <property type="match status" value="1"/>
</dbReference>